<feature type="region of interest" description="Disordered" evidence="3">
    <location>
        <begin position="480"/>
        <end position="511"/>
    </location>
</feature>
<comment type="caution">
    <text evidence="5">The sequence shown here is derived from an EMBL/GenBank/DDBJ whole genome shotgun (WGS) entry which is preliminary data.</text>
</comment>
<reference evidence="5 6" key="1">
    <citation type="journal article" date="2021" name="Sci. Rep.">
        <title>Genome sequencing of the multicellular alga Astrephomene provides insights into convergent evolution of germ-soma differentiation.</title>
        <authorList>
            <person name="Yamashita S."/>
            <person name="Yamamoto K."/>
            <person name="Matsuzaki R."/>
            <person name="Suzuki S."/>
            <person name="Yamaguchi H."/>
            <person name="Hirooka S."/>
            <person name="Minakuchi Y."/>
            <person name="Miyagishima S."/>
            <person name="Kawachi M."/>
            <person name="Toyoda A."/>
            <person name="Nozaki H."/>
        </authorList>
    </citation>
    <scope>NUCLEOTIDE SEQUENCE [LARGE SCALE GENOMIC DNA]</scope>
    <source>
        <strain evidence="5 6">NIES-4017</strain>
    </source>
</reference>
<accession>A0AAD3DTQ4</accession>
<evidence type="ECO:0000256" key="3">
    <source>
        <dbReference type="SAM" id="MobiDB-lite"/>
    </source>
</evidence>
<dbReference type="InterPro" id="IPR028889">
    <property type="entry name" value="USP"/>
</dbReference>
<dbReference type="InterPro" id="IPR001394">
    <property type="entry name" value="Peptidase_C19_UCH"/>
</dbReference>
<feature type="compositionally biased region" description="Low complexity" evidence="3">
    <location>
        <begin position="496"/>
        <end position="506"/>
    </location>
</feature>
<gene>
    <name evidence="5" type="ORF">Agub_g8593</name>
</gene>
<dbReference type="InterPro" id="IPR038765">
    <property type="entry name" value="Papain-like_cys_pep_sf"/>
</dbReference>
<evidence type="ECO:0000313" key="5">
    <source>
        <dbReference type="EMBL" id="GFR46944.1"/>
    </source>
</evidence>
<keyword evidence="1" id="KW-0833">Ubl conjugation pathway</keyword>
<keyword evidence="2" id="KW-0378">Hydrolase</keyword>
<proteinExistence type="predicted"/>
<feature type="region of interest" description="Disordered" evidence="3">
    <location>
        <begin position="1"/>
        <end position="44"/>
    </location>
</feature>
<feature type="non-terminal residue" evidence="5">
    <location>
        <position position="882"/>
    </location>
</feature>
<dbReference type="Pfam" id="PF00443">
    <property type="entry name" value="UCH"/>
    <property type="match status" value="1"/>
</dbReference>
<dbReference type="AlphaFoldDB" id="A0AAD3DTQ4"/>
<feature type="compositionally biased region" description="Pro residues" evidence="3">
    <location>
        <begin position="381"/>
        <end position="398"/>
    </location>
</feature>
<evidence type="ECO:0000256" key="2">
    <source>
        <dbReference type="ARBA" id="ARBA00022801"/>
    </source>
</evidence>
<dbReference type="EMBL" id="BMAR01000016">
    <property type="protein sequence ID" value="GFR46944.1"/>
    <property type="molecule type" value="Genomic_DNA"/>
</dbReference>
<feature type="compositionally biased region" description="Pro residues" evidence="3">
    <location>
        <begin position="408"/>
        <end position="423"/>
    </location>
</feature>
<evidence type="ECO:0000256" key="1">
    <source>
        <dbReference type="ARBA" id="ARBA00022786"/>
    </source>
</evidence>
<feature type="compositionally biased region" description="Low complexity" evidence="3">
    <location>
        <begin position="424"/>
        <end position="453"/>
    </location>
</feature>
<evidence type="ECO:0000259" key="4">
    <source>
        <dbReference type="PROSITE" id="PS50235"/>
    </source>
</evidence>
<keyword evidence="6" id="KW-1185">Reference proteome</keyword>
<sequence length="882" mass="91829">AVGREVPPPRAAAAANGRRHDGGGHPFPTAAGAPPPAAAAAAEEEMVLDLTEGEPAAVGGPTSVAEGQEAELQKILADYPFRYPYPAGLPPPAGWMVYEGIVFPSDVDIESMWQEDLQQQPMVTDIVVFRRFYLVIKAKEYINNPDNGLSLSDVPPAALKDADVAVAGGGGGARQRPYGLPYAVPAADGVAQEVPEPPAAPDGSVAIGPADSPLAGYNPNQGPFAPGPTHGPVLGHGPPGPAGFPYGGPLPPGPIGRPPFQMPPPPMPGLGAFPPGMPPPPFRPGMPFGMPPPPMPGVSLGMPPVVAAAAQPPPPLAAAAAPHADEEEEEDTDDLLGLLGVQSSQPARPAVAAVQVPPPLYPPYTMVPPVAYGGYTPPVPYGAPPPPAHDEPPSPPPLLDVSAEVEELPPPPAAEPFAPPAPSAAPAAPATMSWAQRAAAGKAKPAAPPSRAGVRPSHDEDEDEERAVQAALHNSMRDNMSAAFPPLAGHPPPPAAAAAGRGPAPAELGTGASTPMAGTGLVNRVGEYNCFLNVIIQCLWHCAAFRKKMAHHAPEAFQPQHPVVAALLRLLRALDSADVARRQQQLMKLSVAAEGAPVAAAERQVVDPSELRVALDELGVRAGEMNDASEVLGALFDCLNRAPGLAAGDPGSGAAAAAGRQQQQQPLSVVDSTFGLLVSEEVRCTRTGCGRITHIVPQHVEYFVIVTATGLREMPAAIDMGGGGGGDVSMGRIIREIELQHIKRCDTDPPHHGCNTPNTVTRTLHNVPSVFTVQLAWEPDVPAEAIAGTLARVDTVLAPQEIFANGNCPPELPRYALHGMFCYYGQHYFAFINRGEVQPEGAQEWVMFDDATVAAVGSWSQVIAKCRAGRIQPSVLFYQEWR</sequence>
<dbReference type="GO" id="GO:0016579">
    <property type="term" value="P:protein deubiquitination"/>
    <property type="evidence" value="ECO:0007669"/>
    <property type="project" value="InterPro"/>
</dbReference>
<dbReference type="InterPro" id="IPR052398">
    <property type="entry name" value="Ubiquitin_hydrolase_53/54"/>
</dbReference>
<organism evidence="5 6">
    <name type="scientific">Astrephomene gubernaculifera</name>
    <dbReference type="NCBI Taxonomy" id="47775"/>
    <lineage>
        <taxon>Eukaryota</taxon>
        <taxon>Viridiplantae</taxon>
        <taxon>Chlorophyta</taxon>
        <taxon>core chlorophytes</taxon>
        <taxon>Chlorophyceae</taxon>
        <taxon>CS clade</taxon>
        <taxon>Chlamydomonadales</taxon>
        <taxon>Astrephomenaceae</taxon>
        <taxon>Astrephomene</taxon>
    </lineage>
</organism>
<feature type="compositionally biased region" description="Pro residues" evidence="3">
    <location>
        <begin position="1"/>
        <end position="10"/>
    </location>
</feature>
<dbReference type="Proteomes" id="UP001054857">
    <property type="component" value="Unassembled WGS sequence"/>
</dbReference>
<name>A0AAD3DTQ4_9CHLO</name>
<feature type="domain" description="USP" evidence="4">
    <location>
        <begin position="519"/>
        <end position="881"/>
    </location>
</feature>
<feature type="region of interest" description="Disordered" evidence="3">
    <location>
        <begin position="381"/>
        <end position="467"/>
    </location>
</feature>
<dbReference type="SUPFAM" id="SSF54001">
    <property type="entry name" value="Cysteine proteinases"/>
    <property type="match status" value="1"/>
</dbReference>
<dbReference type="PANTHER" id="PTHR22975:SF9">
    <property type="entry name" value="ECHINUS SPLICE FORM 3"/>
    <property type="match status" value="1"/>
</dbReference>
<dbReference type="PANTHER" id="PTHR22975">
    <property type="entry name" value="UBIQUITIN SPECIFIC PROTEINASE"/>
    <property type="match status" value="1"/>
</dbReference>
<dbReference type="PROSITE" id="PS50235">
    <property type="entry name" value="USP_3"/>
    <property type="match status" value="1"/>
</dbReference>
<evidence type="ECO:0000313" key="6">
    <source>
        <dbReference type="Proteomes" id="UP001054857"/>
    </source>
</evidence>
<dbReference type="GO" id="GO:0004843">
    <property type="term" value="F:cysteine-type deubiquitinase activity"/>
    <property type="evidence" value="ECO:0007669"/>
    <property type="project" value="InterPro"/>
</dbReference>
<protein>
    <recommendedName>
        <fullName evidence="4">USP domain-containing protein</fullName>
    </recommendedName>
</protein>
<dbReference type="CDD" id="cd02257">
    <property type="entry name" value="Peptidase_C19"/>
    <property type="match status" value="1"/>
</dbReference>
<dbReference type="Gene3D" id="3.90.70.10">
    <property type="entry name" value="Cysteine proteinases"/>
    <property type="match status" value="1"/>
</dbReference>